<dbReference type="InterPro" id="IPR011010">
    <property type="entry name" value="DNA_brk_join_enz"/>
</dbReference>
<dbReference type="InterPro" id="IPR013762">
    <property type="entry name" value="Integrase-like_cat_sf"/>
</dbReference>
<dbReference type="InterPro" id="IPR000436">
    <property type="entry name" value="Sushi_SCR_CCP_dom"/>
</dbReference>
<evidence type="ECO:0000313" key="8">
    <source>
        <dbReference type="EMBL" id="CAC5375545.1"/>
    </source>
</evidence>
<feature type="domain" description="Sushi" evidence="7">
    <location>
        <begin position="87"/>
        <end position="152"/>
    </location>
</feature>
<keyword evidence="2" id="KW-0597">Phosphoprotein</keyword>
<evidence type="ECO:0000256" key="6">
    <source>
        <dbReference type="PROSITE-ProRule" id="PRU00302"/>
    </source>
</evidence>
<dbReference type="GO" id="GO:0015074">
    <property type="term" value="P:DNA integration"/>
    <property type="evidence" value="ECO:0007669"/>
    <property type="project" value="InterPro"/>
</dbReference>
<dbReference type="PANTHER" id="PTHR46963">
    <property type="entry name" value="SIMILAR TO RIKEN CDNA E130308A19"/>
    <property type="match status" value="1"/>
</dbReference>
<dbReference type="CDD" id="cd00033">
    <property type="entry name" value="CCP"/>
    <property type="match status" value="2"/>
</dbReference>
<dbReference type="SUPFAM" id="SSF57535">
    <property type="entry name" value="Complement control module/SCR domain"/>
    <property type="match status" value="2"/>
</dbReference>
<dbReference type="InterPro" id="IPR021893">
    <property type="entry name" value="ZMYM2-like_C"/>
</dbReference>
<keyword evidence="4 6" id="KW-1015">Disulfide bond</keyword>
<keyword evidence="3" id="KW-0832">Ubl conjugation</keyword>
<dbReference type="SMART" id="SM00032">
    <property type="entry name" value="CCP"/>
    <property type="match status" value="2"/>
</dbReference>
<dbReference type="Gene3D" id="1.10.443.10">
    <property type="entry name" value="Intergrase catalytic core"/>
    <property type="match status" value="1"/>
</dbReference>
<protein>
    <recommendedName>
        <fullName evidence="7">Sushi domain-containing protein</fullName>
    </recommendedName>
</protein>
<evidence type="ECO:0000256" key="2">
    <source>
        <dbReference type="ARBA" id="ARBA00022553"/>
    </source>
</evidence>
<evidence type="ECO:0000256" key="5">
    <source>
        <dbReference type="ARBA" id="ARBA00023172"/>
    </source>
</evidence>
<evidence type="ECO:0000259" key="7">
    <source>
        <dbReference type="PROSITE" id="PS50923"/>
    </source>
</evidence>
<accession>A0A6J8B1L6</accession>
<dbReference type="GO" id="GO:0003677">
    <property type="term" value="F:DNA binding"/>
    <property type="evidence" value="ECO:0007669"/>
    <property type="project" value="InterPro"/>
</dbReference>
<keyword evidence="6" id="KW-0768">Sushi</keyword>
<feature type="disulfide bond" evidence="6">
    <location>
        <begin position="89"/>
        <end position="132"/>
    </location>
</feature>
<evidence type="ECO:0000256" key="3">
    <source>
        <dbReference type="ARBA" id="ARBA00022843"/>
    </source>
</evidence>
<comment type="caution">
    <text evidence="6">Lacks conserved residue(s) required for the propagation of feature annotation.</text>
</comment>
<dbReference type="EMBL" id="CACVKT020002154">
    <property type="protein sequence ID" value="CAC5375545.1"/>
    <property type="molecule type" value="Genomic_DNA"/>
</dbReference>
<keyword evidence="5" id="KW-0233">DNA recombination</keyword>
<reference evidence="8 9" key="1">
    <citation type="submission" date="2020-06" db="EMBL/GenBank/DDBJ databases">
        <authorList>
            <person name="Li R."/>
            <person name="Bekaert M."/>
        </authorList>
    </citation>
    <scope>NUCLEOTIDE SEQUENCE [LARGE SCALE GENOMIC DNA]</scope>
    <source>
        <strain evidence="9">wild</strain>
    </source>
</reference>
<dbReference type="SUPFAM" id="SSF56349">
    <property type="entry name" value="DNA breaking-rejoining enzymes"/>
    <property type="match status" value="1"/>
</dbReference>
<feature type="domain" description="Sushi" evidence="7">
    <location>
        <begin position="27"/>
        <end position="86"/>
    </location>
</feature>
<name>A0A6J8B1L6_MYTCO</name>
<dbReference type="Proteomes" id="UP000507470">
    <property type="component" value="Unassembled WGS sequence"/>
</dbReference>
<dbReference type="Pfam" id="PF12012">
    <property type="entry name" value="DUF3504"/>
    <property type="match status" value="1"/>
</dbReference>
<dbReference type="AlphaFoldDB" id="A0A6J8B1L6"/>
<evidence type="ECO:0000313" key="9">
    <source>
        <dbReference type="Proteomes" id="UP000507470"/>
    </source>
</evidence>
<dbReference type="GO" id="GO:0006310">
    <property type="term" value="P:DNA recombination"/>
    <property type="evidence" value="ECO:0007669"/>
    <property type="project" value="UniProtKB-KW"/>
</dbReference>
<dbReference type="PANTHER" id="PTHR46963:SF2">
    <property type="match status" value="1"/>
</dbReference>
<gene>
    <name evidence="8" type="ORF">MCOR_12504</name>
</gene>
<dbReference type="OrthoDB" id="10038493at2759"/>
<dbReference type="Pfam" id="PF00084">
    <property type="entry name" value="Sushi"/>
    <property type="match status" value="2"/>
</dbReference>
<organism evidence="8 9">
    <name type="scientific">Mytilus coruscus</name>
    <name type="common">Sea mussel</name>
    <dbReference type="NCBI Taxonomy" id="42192"/>
    <lineage>
        <taxon>Eukaryota</taxon>
        <taxon>Metazoa</taxon>
        <taxon>Spiralia</taxon>
        <taxon>Lophotrochozoa</taxon>
        <taxon>Mollusca</taxon>
        <taxon>Bivalvia</taxon>
        <taxon>Autobranchia</taxon>
        <taxon>Pteriomorphia</taxon>
        <taxon>Mytilida</taxon>
        <taxon>Mytiloidea</taxon>
        <taxon>Mytilidae</taxon>
        <taxon>Mytilinae</taxon>
        <taxon>Mytilus</taxon>
    </lineage>
</organism>
<keyword evidence="1" id="KW-1017">Isopeptide bond</keyword>
<proteinExistence type="predicted"/>
<evidence type="ECO:0000256" key="4">
    <source>
        <dbReference type="ARBA" id="ARBA00023157"/>
    </source>
</evidence>
<keyword evidence="9" id="KW-1185">Reference proteome</keyword>
<sequence length="606" mass="69111">MLQGAASDTAAVNRNHLFLSNFNCTCVKCPQFKNISNIQQTILLTEYRFPENASFQCKTGYTIKGYRQLFCLENGTWNKEQPTCAALQCRPPRLPTHASKTVKGSPMYYYGDSVHFGCEHGYNLKGTGNLKCIVNGSLQEAVWSYESQTCEVNCTKRDLKLLYKWLVGKGELRSIENIPHNELDPFLSEFYITLKKENGQEYEPGTFDGIRASIERHLKDKEYSHSLRDKEFNLSTRALSAKKVQLKKLGKGHKPNASKAVSKDEEDLLLEQGQLGDGTPRILIFSLWYYFTKCFRLRGRNEHRQIQLGDILMKKDPVDNRQYLELSERRTKTRDGTKGKENRKVKPRMYENKSDRCPIQLFKAYLLRLPENAMEPESPFYLTCIPMERVESMIWFYTRPMGENTLANLMPMAAKEAGLDRKTNHSVRKTTIKTLRKAGIPRDKIKHISGHKSTSSIEAYDDDLSDDEQREYSDVLTGVKSSLGPSVTANESDNTYNKVALQKIDRPTVSHQISPSMATSSQSVCSYTAAPNNIHEQSSKGASEALSNMFSKGTVLNNCTFNINFNMEQSNGESQRHSRPNYCYEPPRKTFKRILPLESSDESQEL</sequence>
<dbReference type="InterPro" id="IPR042838">
    <property type="entry name" value="KIAA1958"/>
</dbReference>
<dbReference type="InterPro" id="IPR035976">
    <property type="entry name" value="Sushi/SCR/CCP_sf"/>
</dbReference>
<dbReference type="PROSITE" id="PS50923">
    <property type="entry name" value="SUSHI"/>
    <property type="match status" value="2"/>
</dbReference>
<evidence type="ECO:0000256" key="1">
    <source>
        <dbReference type="ARBA" id="ARBA00022499"/>
    </source>
</evidence>
<feature type="disulfide bond" evidence="6">
    <location>
        <begin position="57"/>
        <end position="84"/>
    </location>
</feature>
<dbReference type="Gene3D" id="2.10.70.10">
    <property type="entry name" value="Complement Module, domain 1"/>
    <property type="match status" value="2"/>
</dbReference>